<accession>A0ABS2UVB6</accession>
<keyword evidence="2" id="KW-1185">Reference proteome</keyword>
<evidence type="ECO:0000313" key="2">
    <source>
        <dbReference type="Proteomes" id="UP000664109"/>
    </source>
</evidence>
<protein>
    <submittedName>
        <fullName evidence="1">Uncharacterized protein</fullName>
    </submittedName>
</protein>
<dbReference type="Proteomes" id="UP000664109">
    <property type="component" value="Unassembled WGS sequence"/>
</dbReference>
<name>A0ABS2UVB6_9ACTN</name>
<gene>
    <name evidence="1" type="ORF">JE024_20120</name>
</gene>
<organism evidence="1 2">
    <name type="scientific">Streptomyces zhihengii</name>
    <dbReference type="NCBI Taxonomy" id="1818004"/>
    <lineage>
        <taxon>Bacteria</taxon>
        <taxon>Bacillati</taxon>
        <taxon>Actinomycetota</taxon>
        <taxon>Actinomycetes</taxon>
        <taxon>Kitasatosporales</taxon>
        <taxon>Streptomycetaceae</taxon>
        <taxon>Streptomyces</taxon>
    </lineage>
</organism>
<sequence>MSHGPCPSCAAPKSPGKYVCLDCWQALPAVTRRRLSRRDAQAMARLRELHRQLGCAVPLHKITVSP</sequence>
<reference evidence="1 2" key="1">
    <citation type="journal article" date="2016" name="Arch. Microbiol.">
        <title>Streptomyces zhihengii sp. nov., isolated from rhizospheric soil of Psammosilene tunicoides.</title>
        <authorList>
            <person name="Huang M.J."/>
            <person name="Fei J.J."/>
            <person name="Salam N."/>
            <person name="Kim C.J."/>
            <person name="Hozzein W.N."/>
            <person name="Xiao M."/>
            <person name="Huang H.Q."/>
            <person name="Li W.J."/>
        </authorList>
    </citation>
    <scope>NUCLEOTIDE SEQUENCE [LARGE SCALE GENOMIC DNA]</scope>
    <source>
        <strain evidence="1 2">YIM T102</strain>
    </source>
</reference>
<dbReference type="EMBL" id="JAFEJA010000001">
    <property type="protein sequence ID" value="MBM9621003.1"/>
    <property type="molecule type" value="Genomic_DNA"/>
</dbReference>
<comment type="caution">
    <text evidence="1">The sequence shown here is derived from an EMBL/GenBank/DDBJ whole genome shotgun (WGS) entry which is preliminary data.</text>
</comment>
<proteinExistence type="predicted"/>
<evidence type="ECO:0000313" key="1">
    <source>
        <dbReference type="EMBL" id="MBM9621003.1"/>
    </source>
</evidence>